<dbReference type="AlphaFoldDB" id="A0A413T316"/>
<dbReference type="PANTHER" id="PTHR43673">
    <property type="entry name" value="NAD(P)H NITROREDUCTASE YDGI-RELATED"/>
    <property type="match status" value="1"/>
</dbReference>
<dbReference type="GeneID" id="78404091"/>
<dbReference type="RefSeq" id="WP_008141634.1">
    <property type="nucleotide sequence ID" value="NZ_CABJGD010000005.1"/>
</dbReference>
<dbReference type="PANTHER" id="PTHR43673:SF2">
    <property type="entry name" value="NITROREDUCTASE"/>
    <property type="match status" value="1"/>
</dbReference>
<evidence type="ECO:0000256" key="5">
    <source>
        <dbReference type="ARBA" id="ARBA00023002"/>
    </source>
</evidence>
<accession>A0A413T316</accession>
<dbReference type="Proteomes" id="UP000283855">
    <property type="component" value="Unassembled WGS sequence"/>
</dbReference>
<keyword evidence="5" id="KW-0560">Oxidoreductase</keyword>
<evidence type="ECO:0000256" key="1">
    <source>
        <dbReference type="ARBA" id="ARBA00001917"/>
    </source>
</evidence>
<evidence type="ECO:0000313" key="7">
    <source>
        <dbReference type="EMBL" id="RHA77718.1"/>
    </source>
</evidence>
<comment type="similarity">
    <text evidence="2">Belongs to the nitroreductase family.</text>
</comment>
<feature type="domain" description="Nitroreductase" evidence="6">
    <location>
        <begin position="9"/>
        <end position="154"/>
    </location>
</feature>
<protein>
    <submittedName>
        <fullName evidence="7">Diguanylate cyclase</fullName>
    </submittedName>
</protein>
<evidence type="ECO:0000256" key="3">
    <source>
        <dbReference type="ARBA" id="ARBA00022630"/>
    </source>
</evidence>
<dbReference type="GO" id="GO:0016491">
    <property type="term" value="F:oxidoreductase activity"/>
    <property type="evidence" value="ECO:0007669"/>
    <property type="project" value="UniProtKB-KW"/>
</dbReference>
<evidence type="ECO:0000313" key="8">
    <source>
        <dbReference type="Proteomes" id="UP000283855"/>
    </source>
</evidence>
<gene>
    <name evidence="7" type="ORF">DW921_03590</name>
</gene>
<comment type="caution">
    <text evidence="7">The sequence shown here is derived from an EMBL/GenBank/DDBJ whole genome shotgun (WGS) entry which is preliminary data.</text>
</comment>
<dbReference type="Gene3D" id="3.40.109.10">
    <property type="entry name" value="NADH Oxidase"/>
    <property type="match status" value="1"/>
</dbReference>
<evidence type="ECO:0000259" key="6">
    <source>
        <dbReference type="Pfam" id="PF00881"/>
    </source>
</evidence>
<evidence type="ECO:0000256" key="4">
    <source>
        <dbReference type="ARBA" id="ARBA00022643"/>
    </source>
</evidence>
<dbReference type="CDD" id="cd02136">
    <property type="entry name" value="PnbA_NfnB-like"/>
    <property type="match status" value="1"/>
</dbReference>
<keyword evidence="4" id="KW-0288">FMN</keyword>
<dbReference type="SUPFAM" id="SSF55469">
    <property type="entry name" value="FMN-dependent nitroreductase-like"/>
    <property type="match status" value="1"/>
</dbReference>
<evidence type="ECO:0000256" key="2">
    <source>
        <dbReference type="ARBA" id="ARBA00007118"/>
    </source>
</evidence>
<dbReference type="InterPro" id="IPR000415">
    <property type="entry name" value="Nitroreductase-like"/>
</dbReference>
<proteinExistence type="inferred from homology"/>
<keyword evidence="3" id="KW-0285">Flavoprotein</keyword>
<dbReference type="Pfam" id="PF00881">
    <property type="entry name" value="Nitroreductase"/>
    <property type="match status" value="1"/>
</dbReference>
<dbReference type="EMBL" id="QSFT01000005">
    <property type="protein sequence ID" value="RHA77718.1"/>
    <property type="molecule type" value="Genomic_DNA"/>
</dbReference>
<organism evidence="7 8">
    <name type="scientific">Phocaeicola coprophilus</name>
    <dbReference type="NCBI Taxonomy" id="387090"/>
    <lineage>
        <taxon>Bacteria</taxon>
        <taxon>Pseudomonadati</taxon>
        <taxon>Bacteroidota</taxon>
        <taxon>Bacteroidia</taxon>
        <taxon>Bacteroidales</taxon>
        <taxon>Bacteroidaceae</taxon>
        <taxon>Phocaeicola</taxon>
    </lineage>
</organism>
<comment type="cofactor">
    <cofactor evidence="1">
        <name>FMN</name>
        <dbReference type="ChEBI" id="CHEBI:58210"/>
    </cofactor>
</comment>
<reference evidence="7 8" key="1">
    <citation type="submission" date="2018-08" db="EMBL/GenBank/DDBJ databases">
        <title>A genome reference for cultivated species of the human gut microbiota.</title>
        <authorList>
            <person name="Zou Y."/>
            <person name="Xue W."/>
            <person name="Luo G."/>
        </authorList>
    </citation>
    <scope>NUCLEOTIDE SEQUENCE [LARGE SCALE GENOMIC DNA]</scope>
    <source>
        <strain evidence="7 8">AM42-38</strain>
    </source>
</reference>
<dbReference type="InterPro" id="IPR029479">
    <property type="entry name" value="Nitroreductase"/>
</dbReference>
<sequence>MNREFLELIKTRRSCRKYKPEQITDEELQAVLEAGTYAPTSRGMQSPYIVAVQNPALREQLAAMNARVMGTTSNPYYDAPTYVLVLTPADANNPIQDGSCVLENMMLAAHSIGLASCWIHREREMFSTPEGKVLLKEWGLPDGLVGIGALALGYPDGDPGQAKPRKEGYTRVIR</sequence>
<name>A0A413T316_9BACT</name>